<evidence type="ECO:0000313" key="2">
    <source>
        <dbReference type="EMBL" id="CZR61839.1"/>
    </source>
</evidence>
<evidence type="ECO:0000313" key="3">
    <source>
        <dbReference type="Proteomes" id="UP000184330"/>
    </source>
</evidence>
<dbReference type="AlphaFoldDB" id="A0A1L7X9Z2"/>
<proteinExistence type="predicted"/>
<feature type="region of interest" description="Disordered" evidence="1">
    <location>
        <begin position="289"/>
        <end position="330"/>
    </location>
</feature>
<feature type="region of interest" description="Disordered" evidence="1">
    <location>
        <begin position="64"/>
        <end position="86"/>
    </location>
</feature>
<dbReference type="EMBL" id="FJOG01000019">
    <property type="protein sequence ID" value="CZR61839.1"/>
    <property type="molecule type" value="Genomic_DNA"/>
</dbReference>
<keyword evidence="3" id="KW-1185">Reference proteome</keyword>
<name>A0A1L7X9Z2_9HELO</name>
<evidence type="ECO:0000256" key="1">
    <source>
        <dbReference type="SAM" id="MobiDB-lite"/>
    </source>
</evidence>
<sequence>MSRKREAPSLSSILQDLPSERNSTDSSSIIAQLSLWQIPLKSGGLKALGRPSDLQPTSLTYSKLYLETPPPTRPSKLSSSTTRPPPPLALYTTVSDHQEDHHTNRHRPQVPIIDPPQATPSPSVVYQYYTSADRTSEDKEIELYREVPCDLLRFDCFRYAIVKQVFRAEFSDDADTTLGHISTKANRQGPEVKGQGQRRLLKKDRDIHYGFLCPTSSTSFTTSSCKPSYENSQPTDQIHTKTLNLLYIGSSHLAYYSVKGREKRSDLAVSHSLGGEERDERGIFHRRIRNTSLGKRPGKDIPWTPKSSLEERNGSRPTAPSTLLPRTMRSQALRHPRFTSQVARKDSEGIPSTRRMVGDHLEDTIVRALQVLLNLCFTDFKLYGSGCEDTLTKMAENYRLRGFDTTTQLLVLDICGRNNRRIAGIEWNVSNLAGKRAGEGRYYRTERIHFK</sequence>
<feature type="region of interest" description="Disordered" evidence="1">
    <location>
        <begin position="1"/>
        <end position="26"/>
    </location>
</feature>
<accession>A0A1L7X9Z2</accession>
<organism evidence="2 3">
    <name type="scientific">Phialocephala subalpina</name>
    <dbReference type="NCBI Taxonomy" id="576137"/>
    <lineage>
        <taxon>Eukaryota</taxon>
        <taxon>Fungi</taxon>
        <taxon>Dikarya</taxon>
        <taxon>Ascomycota</taxon>
        <taxon>Pezizomycotina</taxon>
        <taxon>Leotiomycetes</taxon>
        <taxon>Helotiales</taxon>
        <taxon>Mollisiaceae</taxon>
        <taxon>Phialocephala</taxon>
        <taxon>Phialocephala fortinii species complex</taxon>
    </lineage>
</organism>
<protein>
    <submittedName>
        <fullName evidence="2">Uncharacterized protein</fullName>
    </submittedName>
</protein>
<reference evidence="2 3" key="1">
    <citation type="submission" date="2016-03" db="EMBL/GenBank/DDBJ databases">
        <authorList>
            <person name="Ploux O."/>
        </authorList>
    </citation>
    <scope>NUCLEOTIDE SEQUENCE [LARGE SCALE GENOMIC DNA]</scope>
    <source>
        <strain evidence="2 3">UAMH 11012</strain>
    </source>
</reference>
<dbReference type="Proteomes" id="UP000184330">
    <property type="component" value="Unassembled WGS sequence"/>
</dbReference>
<gene>
    <name evidence="2" type="ORF">PAC_11736</name>
</gene>